<dbReference type="SUPFAM" id="SSF55874">
    <property type="entry name" value="ATPase domain of HSP90 chaperone/DNA topoisomerase II/histidine kinase"/>
    <property type="match status" value="1"/>
</dbReference>
<gene>
    <name evidence="16" type="ORF">DT594_07265</name>
</gene>
<dbReference type="SUPFAM" id="SSF158472">
    <property type="entry name" value="HAMP domain-like"/>
    <property type="match status" value="1"/>
</dbReference>
<dbReference type="EC" id="2.7.13.3" evidence="3"/>
<dbReference type="InterPro" id="IPR036097">
    <property type="entry name" value="HisK_dim/P_sf"/>
</dbReference>
<dbReference type="EMBL" id="QOVF01000002">
    <property type="protein sequence ID" value="KAA0694684.1"/>
    <property type="molecule type" value="Genomic_DNA"/>
</dbReference>
<dbReference type="SUPFAM" id="SSF47384">
    <property type="entry name" value="Homodimeric domain of signal transducing histidine kinase"/>
    <property type="match status" value="1"/>
</dbReference>
<protein>
    <recommendedName>
        <fullName evidence="3">histidine kinase</fullName>
        <ecNumber evidence="3">2.7.13.3</ecNumber>
    </recommendedName>
</protein>
<dbReference type="InterPro" id="IPR004358">
    <property type="entry name" value="Sig_transdc_His_kin-like_C"/>
</dbReference>
<dbReference type="Proteomes" id="UP000463138">
    <property type="component" value="Unassembled WGS sequence"/>
</dbReference>
<organism evidence="16 17">
    <name type="scientific">Halopseudomonas laoshanensis</name>
    <dbReference type="NCBI Taxonomy" id="2268758"/>
    <lineage>
        <taxon>Bacteria</taxon>
        <taxon>Pseudomonadati</taxon>
        <taxon>Pseudomonadota</taxon>
        <taxon>Gammaproteobacteria</taxon>
        <taxon>Pseudomonadales</taxon>
        <taxon>Pseudomonadaceae</taxon>
        <taxon>Halopseudomonas</taxon>
    </lineage>
</organism>
<dbReference type="SMART" id="SM00388">
    <property type="entry name" value="HisKA"/>
    <property type="match status" value="1"/>
</dbReference>
<dbReference type="CDD" id="cd00075">
    <property type="entry name" value="HATPase"/>
    <property type="match status" value="1"/>
</dbReference>
<feature type="domain" description="HAMP" evidence="15">
    <location>
        <begin position="208"/>
        <end position="260"/>
    </location>
</feature>
<evidence type="ECO:0000256" key="4">
    <source>
        <dbReference type="ARBA" id="ARBA00022553"/>
    </source>
</evidence>
<dbReference type="CDD" id="cd00082">
    <property type="entry name" value="HisKA"/>
    <property type="match status" value="1"/>
</dbReference>
<evidence type="ECO:0000256" key="2">
    <source>
        <dbReference type="ARBA" id="ARBA00004370"/>
    </source>
</evidence>
<keyword evidence="11" id="KW-0175">Coiled coil</keyword>
<reference evidence="16 17" key="1">
    <citation type="submission" date="2018-07" db="EMBL/GenBank/DDBJ databases">
        <title>Pseudomonas laoshanensis sp. nov., isolated from soil.</title>
        <authorList>
            <person name="Sun J."/>
            <person name="Yu L."/>
            <person name="Wang M."/>
            <person name="Zhang C."/>
        </authorList>
    </citation>
    <scope>NUCLEOTIDE SEQUENCE [LARGE SCALE GENOMIC DNA]</scope>
    <source>
        <strain evidence="16 17">Y22</strain>
    </source>
</reference>
<comment type="subcellular location">
    <subcellularLocation>
        <location evidence="2">Membrane</location>
    </subcellularLocation>
</comment>
<dbReference type="PANTHER" id="PTHR45436:SF5">
    <property type="entry name" value="SENSOR HISTIDINE KINASE TRCS"/>
    <property type="match status" value="1"/>
</dbReference>
<evidence type="ECO:0000256" key="6">
    <source>
        <dbReference type="ARBA" id="ARBA00022692"/>
    </source>
</evidence>
<dbReference type="InterPro" id="IPR003661">
    <property type="entry name" value="HisK_dim/P_dom"/>
</dbReference>
<evidence type="ECO:0000256" key="9">
    <source>
        <dbReference type="ARBA" id="ARBA00023012"/>
    </source>
</evidence>
<dbReference type="SMART" id="SM00387">
    <property type="entry name" value="HATPase_c"/>
    <property type="match status" value="1"/>
</dbReference>
<evidence type="ECO:0000256" key="13">
    <source>
        <dbReference type="SAM" id="Phobius"/>
    </source>
</evidence>
<dbReference type="Gene3D" id="1.10.287.130">
    <property type="match status" value="1"/>
</dbReference>
<keyword evidence="9" id="KW-0902">Two-component regulatory system</keyword>
<accession>A0A7V7KXF0</accession>
<sequence length="517" mass="56328">MSKNYPYKSDTQWWKRPWTSVSGLQRTLLLFVVLPLLLLTALGIRFGLGQASQFQEQRLKNDLELIGRAISIPVGAALGENDQEAIELALGSVFVLGEVYGASVFDVDGTRIAAAGITESDLSRTSIPERIVTTGEGQEAYSRVAGRDLFSHFLPLFDHTGQIKGLIQITRRASDFGRALDQLTIIAWLVWSLLGLTIISAVMLGHYGGVGRHVDKLLAHMQRVAAGDHSHRAAPDGPSEVASLANGLNSMLDSIEQAQRELEAHRQAETALLARLKDNEKMVAIGGMARGIAHELGAPLSVIDGRARRLQKTEGLDARQQRQLEGIRSQVWRLTRTVKQLLDYCRPAATQHRNIAPTLLLEGVAESIRPEVEAADKQMRIELPQHIPSLYADAGRLELALLNLARNALQAARSQISINLTEEPQMLVICIDDDGDGLPEGPVEQLLEPFYTTKSPGEGTGLGLAIVQAVAEEHQGELVLGKSPFGGCRACLRLPIPPAEHTQDTPQPPENLTHVAD</sequence>
<keyword evidence="5" id="KW-0808">Transferase</keyword>
<feature type="coiled-coil region" evidence="11">
    <location>
        <begin position="248"/>
        <end position="279"/>
    </location>
</feature>
<dbReference type="InterPro" id="IPR005467">
    <property type="entry name" value="His_kinase_dom"/>
</dbReference>
<comment type="catalytic activity">
    <reaction evidence="1">
        <text>ATP + protein L-histidine = ADP + protein N-phospho-L-histidine.</text>
        <dbReference type="EC" id="2.7.13.3"/>
    </reaction>
</comment>
<dbReference type="AlphaFoldDB" id="A0A7V7KXF0"/>
<dbReference type="GO" id="GO:0000155">
    <property type="term" value="F:phosphorelay sensor kinase activity"/>
    <property type="evidence" value="ECO:0007669"/>
    <property type="project" value="InterPro"/>
</dbReference>
<dbReference type="Pfam" id="PF02518">
    <property type="entry name" value="HATPase_c"/>
    <property type="match status" value="1"/>
</dbReference>
<dbReference type="GO" id="GO:0016020">
    <property type="term" value="C:membrane"/>
    <property type="evidence" value="ECO:0007669"/>
    <property type="project" value="UniProtKB-SubCell"/>
</dbReference>
<keyword evidence="10 13" id="KW-0472">Membrane</keyword>
<evidence type="ECO:0000259" key="15">
    <source>
        <dbReference type="PROSITE" id="PS50885"/>
    </source>
</evidence>
<feature type="transmembrane region" description="Helical" evidence="13">
    <location>
        <begin position="28"/>
        <end position="48"/>
    </location>
</feature>
<evidence type="ECO:0000256" key="10">
    <source>
        <dbReference type="ARBA" id="ARBA00023136"/>
    </source>
</evidence>
<dbReference type="PROSITE" id="PS50885">
    <property type="entry name" value="HAMP"/>
    <property type="match status" value="1"/>
</dbReference>
<evidence type="ECO:0000256" key="12">
    <source>
        <dbReference type="SAM" id="MobiDB-lite"/>
    </source>
</evidence>
<evidence type="ECO:0000256" key="7">
    <source>
        <dbReference type="ARBA" id="ARBA00022777"/>
    </source>
</evidence>
<dbReference type="RefSeq" id="WP_149332083.1">
    <property type="nucleotide sequence ID" value="NZ_QOVF01000002.1"/>
</dbReference>
<dbReference type="InterPro" id="IPR050428">
    <property type="entry name" value="TCS_sensor_his_kinase"/>
</dbReference>
<dbReference type="PANTHER" id="PTHR45436">
    <property type="entry name" value="SENSOR HISTIDINE KINASE YKOH"/>
    <property type="match status" value="1"/>
</dbReference>
<dbReference type="OrthoDB" id="9772100at2"/>
<evidence type="ECO:0000256" key="11">
    <source>
        <dbReference type="SAM" id="Coils"/>
    </source>
</evidence>
<dbReference type="Gene3D" id="6.10.340.10">
    <property type="match status" value="1"/>
</dbReference>
<evidence type="ECO:0000256" key="1">
    <source>
        <dbReference type="ARBA" id="ARBA00000085"/>
    </source>
</evidence>
<dbReference type="PRINTS" id="PR00344">
    <property type="entry name" value="BCTRLSENSOR"/>
</dbReference>
<evidence type="ECO:0000256" key="3">
    <source>
        <dbReference type="ARBA" id="ARBA00012438"/>
    </source>
</evidence>
<keyword evidence="7" id="KW-0418">Kinase</keyword>
<evidence type="ECO:0000313" key="17">
    <source>
        <dbReference type="Proteomes" id="UP000463138"/>
    </source>
</evidence>
<evidence type="ECO:0000256" key="5">
    <source>
        <dbReference type="ARBA" id="ARBA00022679"/>
    </source>
</evidence>
<keyword evidence="8 13" id="KW-1133">Transmembrane helix</keyword>
<dbReference type="PROSITE" id="PS50109">
    <property type="entry name" value="HIS_KIN"/>
    <property type="match status" value="1"/>
</dbReference>
<dbReference type="InterPro" id="IPR003594">
    <property type="entry name" value="HATPase_dom"/>
</dbReference>
<dbReference type="InterPro" id="IPR036890">
    <property type="entry name" value="HATPase_C_sf"/>
</dbReference>
<dbReference type="Gene3D" id="3.30.565.10">
    <property type="entry name" value="Histidine kinase-like ATPase, C-terminal domain"/>
    <property type="match status" value="1"/>
</dbReference>
<dbReference type="InterPro" id="IPR003660">
    <property type="entry name" value="HAMP_dom"/>
</dbReference>
<proteinExistence type="predicted"/>
<name>A0A7V7KXF0_9GAMM</name>
<evidence type="ECO:0000313" key="16">
    <source>
        <dbReference type="EMBL" id="KAA0694684.1"/>
    </source>
</evidence>
<evidence type="ECO:0000256" key="8">
    <source>
        <dbReference type="ARBA" id="ARBA00022989"/>
    </source>
</evidence>
<comment type="caution">
    <text evidence="16">The sequence shown here is derived from an EMBL/GenBank/DDBJ whole genome shotgun (WGS) entry which is preliminary data.</text>
</comment>
<dbReference type="SMART" id="SM00304">
    <property type="entry name" value="HAMP"/>
    <property type="match status" value="1"/>
</dbReference>
<dbReference type="CDD" id="cd06225">
    <property type="entry name" value="HAMP"/>
    <property type="match status" value="1"/>
</dbReference>
<feature type="transmembrane region" description="Helical" evidence="13">
    <location>
        <begin position="185"/>
        <end position="207"/>
    </location>
</feature>
<keyword evidence="17" id="KW-1185">Reference proteome</keyword>
<keyword evidence="6 13" id="KW-0812">Transmembrane</keyword>
<dbReference type="Pfam" id="PF00512">
    <property type="entry name" value="HisKA"/>
    <property type="match status" value="1"/>
</dbReference>
<feature type="domain" description="Histidine kinase" evidence="14">
    <location>
        <begin position="291"/>
        <end position="498"/>
    </location>
</feature>
<feature type="region of interest" description="Disordered" evidence="12">
    <location>
        <begin position="498"/>
        <end position="517"/>
    </location>
</feature>
<dbReference type="Pfam" id="PF00672">
    <property type="entry name" value="HAMP"/>
    <property type="match status" value="1"/>
</dbReference>
<keyword evidence="4" id="KW-0597">Phosphoprotein</keyword>
<evidence type="ECO:0000259" key="14">
    <source>
        <dbReference type="PROSITE" id="PS50109"/>
    </source>
</evidence>